<keyword evidence="7" id="KW-0325">Glycoprotein</keyword>
<dbReference type="InterPro" id="IPR036116">
    <property type="entry name" value="FN3_sf"/>
</dbReference>
<evidence type="ECO:0000256" key="4">
    <source>
        <dbReference type="ARBA" id="ARBA00022989"/>
    </source>
</evidence>
<feature type="domain" description="IL-3 receptor alpha chain N-terminal" evidence="11">
    <location>
        <begin position="26"/>
        <end position="96"/>
    </location>
</feature>
<evidence type="ECO:0000256" key="2">
    <source>
        <dbReference type="ARBA" id="ARBA00022692"/>
    </source>
</evidence>
<evidence type="ECO:0000313" key="13">
    <source>
        <dbReference type="RefSeq" id="XP_008566373.1"/>
    </source>
</evidence>
<evidence type="ECO:0000256" key="1">
    <source>
        <dbReference type="ARBA" id="ARBA00004479"/>
    </source>
</evidence>
<dbReference type="PROSITE" id="PS01356">
    <property type="entry name" value="HEMATOPO_REC_S_F2"/>
    <property type="match status" value="1"/>
</dbReference>
<evidence type="ECO:0000256" key="8">
    <source>
        <dbReference type="SAM" id="Phobius"/>
    </source>
</evidence>
<evidence type="ECO:0000256" key="3">
    <source>
        <dbReference type="ARBA" id="ARBA00022729"/>
    </source>
</evidence>
<keyword evidence="6 13" id="KW-0675">Receptor</keyword>
<gene>
    <name evidence="13" type="primary">IL3RA</name>
</gene>
<feature type="transmembrane region" description="Helical" evidence="8">
    <location>
        <begin position="343"/>
        <end position="365"/>
    </location>
</feature>
<feature type="domain" description="Type I cytokine receptor cytokine-binding" evidence="10">
    <location>
        <begin position="108"/>
        <end position="198"/>
    </location>
</feature>
<dbReference type="RefSeq" id="XP_008566373.1">
    <property type="nucleotide sequence ID" value="XM_008568151.1"/>
</dbReference>
<dbReference type="Gene3D" id="2.60.40.3850">
    <property type="match status" value="1"/>
</dbReference>
<protein>
    <submittedName>
        <fullName evidence="13">Interleukin-3 receptor subunit alpha</fullName>
    </submittedName>
</protein>
<keyword evidence="3 9" id="KW-0732">Signal</keyword>
<feature type="chain" id="PRO_5046647728" evidence="9">
    <location>
        <begin position="16"/>
        <end position="418"/>
    </location>
</feature>
<dbReference type="PANTHER" id="PTHR23037:SF46">
    <property type="entry name" value="INTERLEUKIN 5 RECEPTOR SUBUNIT ALPHA"/>
    <property type="match status" value="1"/>
</dbReference>
<feature type="signal peptide" evidence="9">
    <location>
        <begin position="1"/>
        <end position="15"/>
    </location>
</feature>
<evidence type="ECO:0000313" key="12">
    <source>
        <dbReference type="Proteomes" id="UP000694923"/>
    </source>
</evidence>
<keyword evidence="12" id="KW-1185">Reference proteome</keyword>
<evidence type="ECO:0000256" key="6">
    <source>
        <dbReference type="ARBA" id="ARBA00023170"/>
    </source>
</evidence>
<name>A0ABM0QDD2_GALVR</name>
<evidence type="ECO:0000259" key="10">
    <source>
        <dbReference type="Pfam" id="PF09240"/>
    </source>
</evidence>
<evidence type="ECO:0000256" key="5">
    <source>
        <dbReference type="ARBA" id="ARBA00023136"/>
    </source>
</evidence>
<organism evidence="12 13">
    <name type="scientific">Galeopterus variegatus</name>
    <name type="common">Malayan flying lemur</name>
    <name type="synonym">Cynocephalus variegatus</name>
    <dbReference type="NCBI Taxonomy" id="482537"/>
    <lineage>
        <taxon>Eukaryota</taxon>
        <taxon>Metazoa</taxon>
        <taxon>Chordata</taxon>
        <taxon>Craniata</taxon>
        <taxon>Vertebrata</taxon>
        <taxon>Euteleostomi</taxon>
        <taxon>Mammalia</taxon>
        <taxon>Eutheria</taxon>
        <taxon>Euarchontoglires</taxon>
        <taxon>Dermoptera</taxon>
        <taxon>Cynocephalidae</taxon>
        <taxon>Galeopterus</taxon>
    </lineage>
</organism>
<dbReference type="InterPro" id="IPR003532">
    <property type="entry name" value="Short_hematopoietin_rcpt_2_CS"/>
</dbReference>
<dbReference type="InterPro" id="IPR040907">
    <property type="entry name" value="IL3Ra_N"/>
</dbReference>
<evidence type="ECO:0000256" key="9">
    <source>
        <dbReference type="SAM" id="SignalP"/>
    </source>
</evidence>
<evidence type="ECO:0000256" key="7">
    <source>
        <dbReference type="ARBA" id="ARBA00023180"/>
    </source>
</evidence>
<evidence type="ECO:0000259" key="11">
    <source>
        <dbReference type="Pfam" id="PF18611"/>
    </source>
</evidence>
<dbReference type="PANTHER" id="PTHR23037">
    <property type="entry name" value="CYTOKINE RECEPTOR"/>
    <property type="match status" value="1"/>
</dbReference>
<proteinExistence type="predicted"/>
<keyword evidence="4 8" id="KW-1133">Transmembrane helix</keyword>
<comment type="subcellular location">
    <subcellularLocation>
        <location evidence="1">Membrane</location>
        <topology evidence="1">Single-pass type I membrane protein</topology>
    </subcellularLocation>
</comment>
<dbReference type="Gene3D" id="2.60.40.10">
    <property type="entry name" value="Immunoglobulins"/>
    <property type="match status" value="2"/>
</dbReference>
<dbReference type="Proteomes" id="UP000694923">
    <property type="component" value="Unplaced"/>
</dbReference>
<dbReference type="Pfam" id="PF09240">
    <property type="entry name" value="IL6Ra-bind"/>
    <property type="match status" value="1"/>
</dbReference>
<sequence length="418" mass="48275">MAVLWLMMFLVPVSCQLQTKDPNTPIKNLRMEPKSRRLTWDLNGNVTKIECIKDSHQFKEATNNQYCHYGVLSTCNVTNYTVSITNPPFSAWILFPKQDGKPEAAAENLTCWVHDVDFLTCSWALGRAAPSDVQYHLYLKNTSTQKEYPCPHYKKDDQGTHIGCHFDDISRISKYPHQFLILVNGTSKSCSVPCMDIFEDLSYIGKEGLRTFPSHYSGGWNFKIEAWQCLRKCPKHGAMDGNKKGKRLSPPNVTAECNKTHSFMEWEMRSHFNRKFLYELQIEKSTRHVFTEQIQDKNSFELHNPGTYTVKIRVQEYFIRLPSRWSAPQRFVCDHEEDAHTRGWRTSLLVALGTLLALLCAAFLCKRYSVMQKIFPPIPRLKDPISDKFQNDKMMAWVAGRADREDCPVAEVLVVEET</sequence>
<dbReference type="SUPFAM" id="SSF49265">
    <property type="entry name" value="Fibronectin type III"/>
    <property type="match status" value="1"/>
</dbReference>
<reference evidence="13" key="1">
    <citation type="submission" date="2025-08" db="UniProtKB">
        <authorList>
            <consortium name="RefSeq"/>
        </authorList>
    </citation>
    <scope>IDENTIFICATION</scope>
</reference>
<keyword evidence="2 8" id="KW-0812">Transmembrane</keyword>
<dbReference type="GeneID" id="103586816"/>
<accession>A0ABM0QDD2</accession>
<dbReference type="Pfam" id="PF18611">
    <property type="entry name" value="IL3Ra_N"/>
    <property type="match status" value="1"/>
</dbReference>
<dbReference type="InterPro" id="IPR015321">
    <property type="entry name" value="TypeI_recpt_CBD"/>
</dbReference>
<dbReference type="InterPro" id="IPR013783">
    <property type="entry name" value="Ig-like_fold"/>
</dbReference>
<keyword evidence="5 8" id="KW-0472">Membrane</keyword>